<keyword evidence="3" id="KW-0238">DNA-binding</keyword>
<comment type="similarity">
    <text evidence="1">Belongs to the 'phage' integrase family.</text>
</comment>
<proteinExistence type="inferred from homology"/>
<dbReference type="InterPro" id="IPR002104">
    <property type="entry name" value="Integrase_catalytic"/>
</dbReference>
<dbReference type="PANTHER" id="PTHR30629">
    <property type="entry name" value="PROPHAGE INTEGRASE"/>
    <property type="match status" value="1"/>
</dbReference>
<evidence type="ECO:0000256" key="1">
    <source>
        <dbReference type="ARBA" id="ARBA00008857"/>
    </source>
</evidence>
<dbReference type="SUPFAM" id="SSF56349">
    <property type="entry name" value="DNA breaking-rejoining enzymes"/>
    <property type="match status" value="1"/>
</dbReference>
<dbReference type="EMBL" id="CP019894">
    <property type="protein sequence ID" value="ARB03778.1"/>
    <property type="molecule type" value="Genomic_DNA"/>
</dbReference>
<dbReference type="RefSeq" id="WP_003713222.1">
    <property type="nucleotide sequence ID" value="NZ_CP019894.1"/>
</dbReference>
<protein>
    <recommendedName>
        <fullName evidence="5">Tyr recombinase domain-containing protein</fullName>
    </recommendedName>
</protein>
<evidence type="ECO:0000259" key="5">
    <source>
        <dbReference type="PROSITE" id="PS51898"/>
    </source>
</evidence>
<dbReference type="Pfam" id="PF22022">
    <property type="entry name" value="Phage_int_M"/>
    <property type="match status" value="1"/>
</dbReference>
<name>A0AAU8VGK4_NEILA</name>
<accession>A0AAU8VGK4</accession>
<evidence type="ECO:0000313" key="7">
    <source>
        <dbReference type="Proteomes" id="UP000191249"/>
    </source>
</evidence>
<dbReference type="Gene3D" id="3.30.160.390">
    <property type="entry name" value="Integrase, DNA-binding domain"/>
    <property type="match status" value="1"/>
</dbReference>
<dbReference type="GO" id="GO:0003677">
    <property type="term" value="F:DNA binding"/>
    <property type="evidence" value="ECO:0007669"/>
    <property type="project" value="UniProtKB-KW"/>
</dbReference>
<dbReference type="GO" id="GO:0015074">
    <property type="term" value="P:DNA integration"/>
    <property type="evidence" value="ECO:0007669"/>
    <property type="project" value="UniProtKB-KW"/>
</dbReference>
<keyword evidence="2" id="KW-0229">DNA integration</keyword>
<dbReference type="InterPro" id="IPR010998">
    <property type="entry name" value="Integrase_recombinase_N"/>
</dbReference>
<reference evidence="6 7" key="1">
    <citation type="submission" date="2017-03" db="EMBL/GenBank/DDBJ databases">
        <title>N. lactamica Y92-1009 whole genome sequence.</title>
        <authorList>
            <person name="Pandey A.K."/>
            <person name="Read R.C."/>
        </authorList>
    </citation>
    <scope>NUCLEOTIDE SEQUENCE [LARGE SCALE GENOMIC DNA]</scope>
    <source>
        <strain evidence="6 7">Y92-1009</strain>
    </source>
</reference>
<sequence>MAGARLTDRRARAVKAGDGAISHGGVGGLCLNPSTKHDGQGSWVLSYTDPLTQKRMRDTIGRYPAMSIAEAGRIGAEIKALVQSGVSPRKEQERKLEEARRAEKNTFEAVGRMFFAEKKKDGAWRNDGAVTRNIRRMERYVYPLIGGIPIAELKAADIAAALKTPILPVMRGQRIVAPLNQCKGVAFDSPGTAEKITAVIGQIFTYAEAVGLRNNGNPIGAVKLLLKKGQHVQGVERHQPSLPFEHIPKFVKTLLEEVGGDAKNALLVQLLMAARSGAVSRMKVEDVRFEEGYWRLPAFSELSKTSSDVLYPLTPRLKKVLAERKEKARGGYLFEGKGLKDNPVSNTAINSVIRRMRRLADTGIWLVSDEAGKLPVPHGFRATFRAWATTNGYEERLIERQLAHVFGSVRRAYDREHLIKERLQMMTAWEDFCFSEAEK</sequence>
<dbReference type="Pfam" id="PF13356">
    <property type="entry name" value="Arm-DNA-bind_3"/>
    <property type="match status" value="1"/>
</dbReference>
<dbReference type="Proteomes" id="UP000191249">
    <property type="component" value="Chromosome"/>
</dbReference>
<feature type="domain" description="Tyr recombinase" evidence="5">
    <location>
        <begin position="237"/>
        <end position="428"/>
    </location>
</feature>
<evidence type="ECO:0000256" key="4">
    <source>
        <dbReference type="ARBA" id="ARBA00023172"/>
    </source>
</evidence>
<dbReference type="CDD" id="cd00801">
    <property type="entry name" value="INT_P4_C"/>
    <property type="match status" value="1"/>
</dbReference>
<dbReference type="InterPro" id="IPR050808">
    <property type="entry name" value="Phage_Integrase"/>
</dbReference>
<dbReference type="PROSITE" id="PS51898">
    <property type="entry name" value="TYR_RECOMBINASE"/>
    <property type="match status" value="1"/>
</dbReference>
<dbReference type="GO" id="GO:0006310">
    <property type="term" value="P:DNA recombination"/>
    <property type="evidence" value="ECO:0007669"/>
    <property type="project" value="UniProtKB-KW"/>
</dbReference>
<dbReference type="Gene3D" id="1.10.443.10">
    <property type="entry name" value="Intergrase catalytic core"/>
    <property type="match status" value="1"/>
</dbReference>
<dbReference type="InterPro" id="IPR013762">
    <property type="entry name" value="Integrase-like_cat_sf"/>
</dbReference>
<dbReference type="Pfam" id="PF00589">
    <property type="entry name" value="Phage_integrase"/>
    <property type="match status" value="1"/>
</dbReference>
<gene>
    <name evidence="6" type="ORF">B2G52_01735</name>
</gene>
<dbReference type="AlphaFoldDB" id="A0AAU8VGK4"/>
<keyword evidence="4" id="KW-0233">DNA recombination</keyword>
<dbReference type="PANTHER" id="PTHR30629:SF6">
    <property type="entry name" value="PROPHAGE INTEGRASE INTA-RELATED"/>
    <property type="match status" value="1"/>
</dbReference>
<evidence type="ECO:0000313" key="6">
    <source>
        <dbReference type="EMBL" id="ARB03778.1"/>
    </source>
</evidence>
<dbReference type="InterPro" id="IPR025166">
    <property type="entry name" value="Integrase_DNA_bind_dom"/>
</dbReference>
<dbReference type="InterPro" id="IPR038488">
    <property type="entry name" value="Integrase_DNA-bd_sf"/>
</dbReference>
<evidence type="ECO:0000256" key="2">
    <source>
        <dbReference type="ARBA" id="ARBA00022908"/>
    </source>
</evidence>
<dbReference type="InterPro" id="IPR053876">
    <property type="entry name" value="Phage_int_M"/>
</dbReference>
<evidence type="ECO:0000256" key="3">
    <source>
        <dbReference type="ARBA" id="ARBA00023125"/>
    </source>
</evidence>
<dbReference type="Gene3D" id="1.10.150.130">
    <property type="match status" value="1"/>
</dbReference>
<organism evidence="6 7">
    <name type="scientific">Neisseria lactamica</name>
    <dbReference type="NCBI Taxonomy" id="486"/>
    <lineage>
        <taxon>Bacteria</taxon>
        <taxon>Pseudomonadati</taxon>
        <taxon>Pseudomonadota</taxon>
        <taxon>Betaproteobacteria</taxon>
        <taxon>Neisseriales</taxon>
        <taxon>Neisseriaceae</taxon>
        <taxon>Neisseria</taxon>
    </lineage>
</organism>
<dbReference type="InterPro" id="IPR011010">
    <property type="entry name" value="DNA_brk_join_enz"/>
</dbReference>